<organism evidence="1 2">
    <name type="scientific">Araneus ventricosus</name>
    <name type="common">Orbweaver spider</name>
    <name type="synonym">Epeira ventricosa</name>
    <dbReference type="NCBI Taxonomy" id="182803"/>
    <lineage>
        <taxon>Eukaryota</taxon>
        <taxon>Metazoa</taxon>
        <taxon>Ecdysozoa</taxon>
        <taxon>Arthropoda</taxon>
        <taxon>Chelicerata</taxon>
        <taxon>Arachnida</taxon>
        <taxon>Araneae</taxon>
        <taxon>Araneomorphae</taxon>
        <taxon>Entelegynae</taxon>
        <taxon>Araneoidea</taxon>
        <taxon>Araneidae</taxon>
        <taxon>Araneus</taxon>
    </lineage>
</organism>
<comment type="caution">
    <text evidence="1">The sequence shown here is derived from an EMBL/GenBank/DDBJ whole genome shotgun (WGS) entry which is preliminary data.</text>
</comment>
<sequence>MQITSFFLPPPPCPRRCTFSELENRCLLSKFFIREKSCMGRDQGDGLLLELLEYDVLTGRLIPGGTCEPITVRDHPRLGIPKMSSVSPNNADV</sequence>
<evidence type="ECO:0000313" key="2">
    <source>
        <dbReference type="Proteomes" id="UP000499080"/>
    </source>
</evidence>
<reference evidence="1 2" key="1">
    <citation type="journal article" date="2019" name="Sci. Rep.">
        <title>Orb-weaving spider Araneus ventricosus genome elucidates the spidroin gene catalogue.</title>
        <authorList>
            <person name="Kono N."/>
            <person name="Nakamura H."/>
            <person name="Ohtoshi R."/>
            <person name="Moran D.A.P."/>
            <person name="Shinohara A."/>
            <person name="Yoshida Y."/>
            <person name="Fujiwara M."/>
            <person name="Mori M."/>
            <person name="Tomita M."/>
            <person name="Arakawa K."/>
        </authorList>
    </citation>
    <scope>NUCLEOTIDE SEQUENCE [LARGE SCALE GENOMIC DNA]</scope>
</reference>
<dbReference type="Proteomes" id="UP000499080">
    <property type="component" value="Unassembled WGS sequence"/>
</dbReference>
<dbReference type="AlphaFoldDB" id="A0A4Y2DRK5"/>
<protein>
    <submittedName>
        <fullName evidence="1">Uncharacterized protein</fullName>
    </submittedName>
</protein>
<proteinExistence type="predicted"/>
<evidence type="ECO:0000313" key="1">
    <source>
        <dbReference type="EMBL" id="GBM18394.1"/>
    </source>
</evidence>
<accession>A0A4Y2DRK5</accession>
<dbReference type="EMBL" id="BGPR01000403">
    <property type="protein sequence ID" value="GBM18394.1"/>
    <property type="molecule type" value="Genomic_DNA"/>
</dbReference>
<name>A0A4Y2DRK5_ARAVE</name>
<gene>
    <name evidence="1" type="ORF">AVEN_72737_1</name>
</gene>
<keyword evidence="2" id="KW-1185">Reference proteome</keyword>